<proteinExistence type="predicted"/>
<protein>
    <submittedName>
        <fullName evidence="2">Uncharacterized protein</fullName>
    </submittedName>
</protein>
<dbReference type="PANTHER" id="PTHR33871">
    <property type="entry name" value="OS05G0503100 PROTEIN-RELATED"/>
    <property type="match status" value="1"/>
</dbReference>
<dbReference type="AlphaFoldDB" id="A0AAV9DRJ8"/>
<feature type="compositionally biased region" description="Basic and acidic residues" evidence="1">
    <location>
        <begin position="89"/>
        <end position="106"/>
    </location>
</feature>
<accession>A0AAV9DRJ8</accession>
<name>A0AAV9DRJ8_ACOCL</name>
<feature type="compositionally biased region" description="Basic residues" evidence="1">
    <location>
        <begin position="1"/>
        <end position="11"/>
    </location>
</feature>
<evidence type="ECO:0000313" key="3">
    <source>
        <dbReference type="Proteomes" id="UP001180020"/>
    </source>
</evidence>
<sequence length="255" mass="27179">MGCCFSKKKDRRIPADAPPPPESEANAPPVEETVKEVLSETPKLSSAPPPRDRVKRSAVALISDERSDDASEICSLSESVSTAVTTTTEKAEELERFREWRAERRSASPAKAQRKRSLSGDFPGGMRKDRGGGGGGRYSPSPSRRAEKSLSGREAVQAARSRGGGAVVAANGVRRDPGERSGRRSASPANVRAAADPKGLGRSSSSRRGMASPRRDPLPEPEEDGGWGVEKAAFPAAANELLENPLVSLECFIFL</sequence>
<keyword evidence="3" id="KW-1185">Reference proteome</keyword>
<evidence type="ECO:0000256" key="1">
    <source>
        <dbReference type="SAM" id="MobiDB-lite"/>
    </source>
</evidence>
<feature type="compositionally biased region" description="Low complexity" evidence="1">
    <location>
        <begin position="202"/>
        <end position="212"/>
    </location>
</feature>
<dbReference type="Proteomes" id="UP001180020">
    <property type="component" value="Unassembled WGS sequence"/>
</dbReference>
<feature type="compositionally biased region" description="Low complexity" evidence="1">
    <location>
        <begin position="75"/>
        <end position="88"/>
    </location>
</feature>
<reference evidence="2" key="2">
    <citation type="submission" date="2023-06" db="EMBL/GenBank/DDBJ databases">
        <authorList>
            <person name="Ma L."/>
            <person name="Liu K.-W."/>
            <person name="Li Z."/>
            <person name="Hsiao Y.-Y."/>
            <person name="Qi Y."/>
            <person name="Fu T."/>
            <person name="Tang G."/>
            <person name="Zhang D."/>
            <person name="Sun W.-H."/>
            <person name="Liu D.-K."/>
            <person name="Li Y."/>
            <person name="Chen G.-Z."/>
            <person name="Liu X.-D."/>
            <person name="Liao X.-Y."/>
            <person name="Jiang Y.-T."/>
            <person name="Yu X."/>
            <person name="Hao Y."/>
            <person name="Huang J."/>
            <person name="Zhao X.-W."/>
            <person name="Ke S."/>
            <person name="Chen Y.-Y."/>
            <person name="Wu W.-L."/>
            <person name="Hsu J.-L."/>
            <person name="Lin Y.-F."/>
            <person name="Huang M.-D."/>
            <person name="Li C.-Y."/>
            <person name="Huang L."/>
            <person name="Wang Z.-W."/>
            <person name="Zhao X."/>
            <person name="Zhong W.-Y."/>
            <person name="Peng D.-H."/>
            <person name="Ahmad S."/>
            <person name="Lan S."/>
            <person name="Zhang J.-S."/>
            <person name="Tsai W.-C."/>
            <person name="Van De Peer Y."/>
            <person name="Liu Z.-J."/>
        </authorList>
    </citation>
    <scope>NUCLEOTIDE SEQUENCE</scope>
    <source>
        <strain evidence="2">CP</strain>
        <tissue evidence="2">Leaves</tissue>
    </source>
</reference>
<feature type="region of interest" description="Disordered" evidence="1">
    <location>
        <begin position="1"/>
        <end position="231"/>
    </location>
</feature>
<dbReference type="PANTHER" id="PTHR33871:SF1">
    <property type="entry name" value="OS05G0503100 PROTEIN"/>
    <property type="match status" value="1"/>
</dbReference>
<reference evidence="2" key="1">
    <citation type="journal article" date="2023" name="Nat. Commun.">
        <title>Diploid and tetraploid genomes of Acorus and the evolution of monocots.</title>
        <authorList>
            <person name="Ma L."/>
            <person name="Liu K.W."/>
            <person name="Li Z."/>
            <person name="Hsiao Y.Y."/>
            <person name="Qi Y."/>
            <person name="Fu T."/>
            <person name="Tang G.D."/>
            <person name="Zhang D."/>
            <person name="Sun W.H."/>
            <person name="Liu D.K."/>
            <person name="Li Y."/>
            <person name="Chen G.Z."/>
            <person name="Liu X.D."/>
            <person name="Liao X.Y."/>
            <person name="Jiang Y.T."/>
            <person name="Yu X."/>
            <person name="Hao Y."/>
            <person name="Huang J."/>
            <person name="Zhao X.W."/>
            <person name="Ke S."/>
            <person name="Chen Y.Y."/>
            <person name="Wu W.L."/>
            <person name="Hsu J.L."/>
            <person name="Lin Y.F."/>
            <person name="Huang M.D."/>
            <person name="Li C.Y."/>
            <person name="Huang L."/>
            <person name="Wang Z.W."/>
            <person name="Zhao X."/>
            <person name="Zhong W.Y."/>
            <person name="Peng D.H."/>
            <person name="Ahmad S."/>
            <person name="Lan S."/>
            <person name="Zhang J.S."/>
            <person name="Tsai W.C."/>
            <person name="Van de Peer Y."/>
            <person name="Liu Z.J."/>
        </authorList>
    </citation>
    <scope>NUCLEOTIDE SEQUENCE</scope>
    <source>
        <strain evidence="2">CP</strain>
    </source>
</reference>
<comment type="caution">
    <text evidence="2">The sequence shown here is derived from an EMBL/GenBank/DDBJ whole genome shotgun (WGS) entry which is preliminary data.</text>
</comment>
<feature type="compositionally biased region" description="Low complexity" evidence="1">
    <location>
        <begin position="155"/>
        <end position="172"/>
    </location>
</feature>
<organism evidence="2 3">
    <name type="scientific">Acorus calamus</name>
    <name type="common">Sweet flag</name>
    <dbReference type="NCBI Taxonomy" id="4465"/>
    <lineage>
        <taxon>Eukaryota</taxon>
        <taxon>Viridiplantae</taxon>
        <taxon>Streptophyta</taxon>
        <taxon>Embryophyta</taxon>
        <taxon>Tracheophyta</taxon>
        <taxon>Spermatophyta</taxon>
        <taxon>Magnoliopsida</taxon>
        <taxon>Liliopsida</taxon>
        <taxon>Acoraceae</taxon>
        <taxon>Acorus</taxon>
    </lineage>
</organism>
<evidence type="ECO:0000313" key="2">
    <source>
        <dbReference type="EMBL" id="KAK1303730.1"/>
    </source>
</evidence>
<feature type="compositionally biased region" description="Basic and acidic residues" evidence="1">
    <location>
        <begin position="173"/>
        <end position="182"/>
    </location>
</feature>
<gene>
    <name evidence="2" type="ORF">QJS10_CPB11g00946</name>
</gene>
<dbReference type="EMBL" id="JAUJYO010000011">
    <property type="protein sequence ID" value="KAK1303730.1"/>
    <property type="molecule type" value="Genomic_DNA"/>
</dbReference>